<protein>
    <submittedName>
        <fullName evidence="2">Uncharacterized protein</fullName>
    </submittedName>
</protein>
<proteinExistence type="predicted"/>
<evidence type="ECO:0000313" key="3">
    <source>
        <dbReference type="Proteomes" id="UP001075354"/>
    </source>
</evidence>
<name>A0AAV7XW42_9NEOP</name>
<comment type="caution">
    <text evidence="2">The sequence shown here is derived from an EMBL/GenBank/DDBJ whole genome shotgun (WGS) entry which is preliminary data.</text>
</comment>
<feature type="region of interest" description="Disordered" evidence="1">
    <location>
        <begin position="35"/>
        <end position="54"/>
    </location>
</feature>
<accession>A0AAV7XW42</accession>
<organism evidence="2 3">
    <name type="scientific">Megalurothrips usitatus</name>
    <name type="common">bean blossom thrips</name>
    <dbReference type="NCBI Taxonomy" id="439358"/>
    <lineage>
        <taxon>Eukaryota</taxon>
        <taxon>Metazoa</taxon>
        <taxon>Ecdysozoa</taxon>
        <taxon>Arthropoda</taxon>
        <taxon>Hexapoda</taxon>
        <taxon>Insecta</taxon>
        <taxon>Pterygota</taxon>
        <taxon>Neoptera</taxon>
        <taxon>Paraneoptera</taxon>
        <taxon>Thysanoptera</taxon>
        <taxon>Terebrantia</taxon>
        <taxon>Thripoidea</taxon>
        <taxon>Thripidae</taxon>
        <taxon>Megalurothrips</taxon>
    </lineage>
</organism>
<feature type="compositionally biased region" description="Basic and acidic residues" evidence="1">
    <location>
        <begin position="109"/>
        <end position="121"/>
    </location>
</feature>
<evidence type="ECO:0000256" key="1">
    <source>
        <dbReference type="SAM" id="MobiDB-lite"/>
    </source>
</evidence>
<dbReference type="EMBL" id="JAPTSV010000003">
    <property type="protein sequence ID" value="KAJ1529450.1"/>
    <property type="molecule type" value="Genomic_DNA"/>
</dbReference>
<sequence>MLLRREGQRCAAVVLILKLLPFPRLRPVRVLGVGAEPGEGGRPRVRPPRPRTRGLRRWRRPEGVQLPHVRQDLPARRLAAQAPQVRVRQGAAVPVPALPAPLQAARQPQEARPRTAHEAKARRGRGGRGCGGRGRGPGLAPPPFLNCVVVALRLENKIAIITRPLTQTGLLALEPEPQESL</sequence>
<gene>
    <name evidence="2" type="ORF">ONE63_006227</name>
</gene>
<evidence type="ECO:0000313" key="2">
    <source>
        <dbReference type="EMBL" id="KAJ1529450.1"/>
    </source>
</evidence>
<keyword evidence="3" id="KW-1185">Reference proteome</keyword>
<feature type="region of interest" description="Disordered" evidence="1">
    <location>
        <begin position="102"/>
        <end position="138"/>
    </location>
</feature>
<reference evidence="2" key="1">
    <citation type="submission" date="2022-12" db="EMBL/GenBank/DDBJ databases">
        <title>Chromosome-level genome assembly of the bean flower thrips Megalurothrips usitatus.</title>
        <authorList>
            <person name="Ma L."/>
            <person name="Liu Q."/>
            <person name="Li H."/>
            <person name="Cai W."/>
        </authorList>
    </citation>
    <scope>NUCLEOTIDE SEQUENCE</scope>
    <source>
        <strain evidence="2">Cailab_2022a</strain>
    </source>
</reference>
<feature type="compositionally biased region" description="Basic residues" evidence="1">
    <location>
        <begin position="43"/>
        <end position="54"/>
    </location>
</feature>
<feature type="compositionally biased region" description="Gly residues" evidence="1">
    <location>
        <begin position="127"/>
        <end position="137"/>
    </location>
</feature>
<dbReference type="Proteomes" id="UP001075354">
    <property type="component" value="Chromosome 3"/>
</dbReference>
<dbReference type="AlphaFoldDB" id="A0AAV7XW42"/>